<dbReference type="OrthoDB" id="10633972at2759"/>
<keyword evidence="3" id="KW-1185">Reference proteome</keyword>
<keyword evidence="1" id="KW-0472">Membrane</keyword>
<reference evidence="2 3" key="1">
    <citation type="submission" date="2016-02" db="EMBL/GenBank/DDBJ databases">
        <title>Genome analysis of coral dinoflagellate symbionts highlights evolutionary adaptations to a symbiotic lifestyle.</title>
        <authorList>
            <person name="Aranda M."/>
            <person name="Li Y."/>
            <person name="Liew Y.J."/>
            <person name="Baumgarten S."/>
            <person name="Simakov O."/>
            <person name="Wilson M."/>
            <person name="Piel J."/>
            <person name="Ashoor H."/>
            <person name="Bougouffa S."/>
            <person name="Bajic V.B."/>
            <person name="Ryu T."/>
            <person name="Ravasi T."/>
            <person name="Bayer T."/>
            <person name="Micklem G."/>
            <person name="Kim H."/>
            <person name="Bhak J."/>
            <person name="Lajeunesse T.C."/>
            <person name="Voolstra C.R."/>
        </authorList>
    </citation>
    <scope>NUCLEOTIDE SEQUENCE [LARGE SCALE GENOMIC DNA]</scope>
    <source>
        <strain evidence="2 3">CCMP2467</strain>
    </source>
</reference>
<keyword evidence="1" id="KW-1133">Transmembrane helix</keyword>
<sequence length="662" mass="71134">MLKYRTIIILACFVDMDNVENAAEAQGIASPPLQLEQDLPRDVLSAPTPKHLYITAAVVPTFIIAILFLRLRHRLGVEATADVLGVREALLAAQIRLSSKDGVQMKCQSHRKEAPYGTGEDLTMYVIQVEMSLKDLEHFDDAKFIAAFAHEVDAPRSRVTTVQTQYQAKAPRRHRANVFRSPPMPLDGSGQVRYLVPTWLAPSSLQPMLVAALGAPPKAVEVEAAEHVLSAVVSTEAASTAVTLAQELRDPTKARCLRQVLDAASTQGVPSFALKLQEAPSVAVQVKTMLVTWMQLLDLPDDVLKAPMPKLSKRLGVEATADVLGVREELRYSHVASAFGKELDLVLRTVGPYKPRDPALTGIDGHVFAAAINVANDGDVQIEVSIVEKDSDKLVHLPQCYVSVFDIEDPLPALSASGQVEILGAKVMFWRNGTAVPIEEPWAPQGPAAWYPVGEDGTLRLRIRAQRSGGNVLSSAWVGRNFFIALRSPAVTVQEEIDAPARGGLEKVIFNNLGGQGPGHLDEPPEIRYAAVGSIIGDNVDLVISVGRGSDPYQPEEASFNAASGHLRAAVSVPREVWNFSGPTGAVAKTAVRTRGAEALAFTGSGGAVLFPNGTHVPASKLIVPGQDLADLSMTLHALGEGGRTFFLSLFSPDIEVTDAEF</sequence>
<proteinExistence type="predicted"/>
<comment type="caution">
    <text evidence="2">The sequence shown here is derived from an EMBL/GenBank/DDBJ whole genome shotgun (WGS) entry which is preliminary data.</text>
</comment>
<keyword evidence="1" id="KW-0812">Transmembrane</keyword>
<evidence type="ECO:0000313" key="3">
    <source>
        <dbReference type="Proteomes" id="UP000186817"/>
    </source>
</evidence>
<organism evidence="2 3">
    <name type="scientific">Symbiodinium microadriaticum</name>
    <name type="common">Dinoflagellate</name>
    <name type="synonym">Zooxanthella microadriatica</name>
    <dbReference type="NCBI Taxonomy" id="2951"/>
    <lineage>
        <taxon>Eukaryota</taxon>
        <taxon>Sar</taxon>
        <taxon>Alveolata</taxon>
        <taxon>Dinophyceae</taxon>
        <taxon>Suessiales</taxon>
        <taxon>Symbiodiniaceae</taxon>
        <taxon>Symbiodinium</taxon>
    </lineage>
</organism>
<gene>
    <name evidence="2" type="ORF">AK812_SmicGene36650</name>
</gene>
<feature type="transmembrane region" description="Helical" evidence="1">
    <location>
        <begin position="51"/>
        <end position="69"/>
    </location>
</feature>
<evidence type="ECO:0000256" key="1">
    <source>
        <dbReference type="SAM" id="Phobius"/>
    </source>
</evidence>
<name>A0A1Q9CIJ1_SYMMI</name>
<dbReference type="Proteomes" id="UP000186817">
    <property type="component" value="Unassembled WGS sequence"/>
</dbReference>
<dbReference type="AlphaFoldDB" id="A0A1Q9CIJ1"/>
<protein>
    <submittedName>
        <fullName evidence="2">Uncharacterized protein</fullName>
    </submittedName>
</protein>
<dbReference type="EMBL" id="LSRX01001174">
    <property type="protein sequence ID" value="OLP82677.1"/>
    <property type="molecule type" value="Genomic_DNA"/>
</dbReference>
<accession>A0A1Q9CIJ1</accession>
<evidence type="ECO:0000313" key="2">
    <source>
        <dbReference type="EMBL" id="OLP82677.1"/>
    </source>
</evidence>